<feature type="transmembrane region" description="Helical" evidence="1">
    <location>
        <begin position="9"/>
        <end position="27"/>
    </location>
</feature>
<dbReference type="PROSITE" id="PS51257">
    <property type="entry name" value="PROKAR_LIPOPROTEIN"/>
    <property type="match status" value="1"/>
</dbReference>
<protein>
    <recommendedName>
        <fullName evidence="4">SPW repeat-containing protein</fullName>
    </recommendedName>
</protein>
<comment type="caution">
    <text evidence="2">The sequence shown here is derived from an EMBL/GenBank/DDBJ whole genome shotgun (WGS) entry which is preliminary data.</text>
</comment>
<dbReference type="EMBL" id="JBHSKX010000001">
    <property type="protein sequence ID" value="MFC5366696.1"/>
    <property type="molecule type" value="Genomic_DNA"/>
</dbReference>
<name>A0ABD5R9H9_9EURY</name>
<keyword evidence="1" id="KW-1133">Transmembrane helix</keyword>
<dbReference type="RefSeq" id="WP_227227967.1">
    <property type="nucleotide sequence ID" value="NZ_JAJCVJ010000001.1"/>
</dbReference>
<dbReference type="AlphaFoldDB" id="A0ABD5R9H9"/>
<accession>A0ABD5R9H9</accession>
<evidence type="ECO:0000313" key="3">
    <source>
        <dbReference type="Proteomes" id="UP001596201"/>
    </source>
</evidence>
<organism evidence="2 3">
    <name type="scientific">Salinirubrum litoreum</name>
    <dbReference type="NCBI Taxonomy" id="1126234"/>
    <lineage>
        <taxon>Archaea</taxon>
        <taxon>Methanobacteriati</taxon>
        <taxon>Methanobacteriota</taxon>
        <taxon>Stenosarchaea group</taxon>
        <taxon>Halobacteria</taxon>
        <taxon>Halobacteriales</taxon>
        <taxon>Haloferacaceae</taxon>
        <taxon>Salinirubrum</taxon>
    </lineage>
</organism>
<keyword evidence="1" id="KW-0472">Membrane</keyword>
<keyword evidence="1" id="KW-0812">Transmembrane</keyword>
<keyword evidence="3" id="KW-1185">Reference proteome</keyword>
<feature type="transmembrane region" description="Helical" evidence="1">
    <location>
        <begin position="86"/>
        <end position="110"/>
    </location>
</feature>
<evidence type="ECO:0000313" key="2">
    <source>
        <dbReference type="EMBL" id="MFC5366696.1"/>
    </source>
</evidence>
<proteinExistence type="predicted"/>
<dbReference type="Proteomes" id="UP001596201">
    <property type="component" value="Unassembled WGS sequence"/>
</dbReference>
<reference evidence="2 3" key="1">
    <citation type="journal article" date="2019" name="Int. J. Syst. Evol. Microbiol.">
        <title>The Global Catalogue of Microorganisms (GCM) 10K type strain sequencing project: providing services to taxonomists for standard genome sequencing and annotation.</title>
        <authorList>
            <consortium name="The Broad Institute Genomics Platform"/>
            <consortium name="The Broad Institute Genome Sequencing Center for Infectious Disease"/>
            <person name="Wu L."/>
            <person name="Ma J."/>
        </authorList>
    </citation>
    <scope>NUCLEOTIDE SEQUENCE [LARGE SCALE GENOMIC DNA]</scope>
    <source>
        <strain evidence="2 3">CGMCC 1.12237</strain>
    </source>
</reference>
<evidence type="ECO:0008006" key="4">
    <source>
        <dbReference type="Google" id="ProtNLM"/>
    </source>
</evidence>
<feature type="transmembrane region" description="Helical" evidence="1">
    <location>
        <begin position="62"/>
        <end position="80"/>
    </location>
</feature>
<sequence length="119" mass="12351">MDELVRDGLLALLPAVALAGCVGWLAVPVTATPVVVGVAGTLLLELVLATRADTVRRYWRTSSVQAGAVGVLLVGLWLGWQTLGGQVLVVALAGLVTYLLLVGAVLVGLVPPTSQWVRE</sequence>
<gene>
    <name evidence="2" type="ORF">ACFPJ5_07065</name>
</gene>
<evidence type="ECO:0000256" key="1">
    <source>
        <dbReference type="SAM" id="Phobius"/>
    </source>
</evidence>